<feature type="compositionally biased region" description="Basic and acidic residues" evidence="1">
    <location>
        <begin position="139"/>
        <end position="155"/>
    </location>
</feature>
<feature type="compositionally biased region" description="Basic and acidic residues" evidence="1">
    <location>
        <begin position="68"/>
        <end position="77"/>
    </location>
</feature>
<feature type="signal peptide" evidence="2">
    <location>
        <begin position="1"/>
        <end position="18"/>
    </location>
</feature>
<dbReference type="AlphaFoldDB" id="A0A9K3PLC0"/>
<feature type="region of interest" description="Disordered" evidence="1">
    <location>
        <begin position="40"/>
        <end position="155"/>
    </location>
</feature>
<protein>
    <submittedName>
        <fullName evidence="3">Uncharacterized protein</fullName>
    </submittedName>
</protein>
<proteinExistence type="predicted"/>
<evidence type="ECO:0000313" key="4">
    <source>
        <dbReference type="Proteomes" id="UP000693970"/>
    </source>
</evidence>
<organism evidence="3 4">
    <name type="scientific">Nitzschia inconspicua</name>
    <dbReference type="NCBI Taxonomy" id="303405"/>
    <lineage>
        <taxon>Eukaryota</taxon>
        <taxon>Sar</taxon>
        <taxon>Stramenopiles</taxon>
        <taxon>Ochrophyta</taxon>
        <taxon>Bacillariophyta</taxon>
        <taxon>Bacillariophyceae</taxon>
        <taxon>Bacillariophycidae</taxon>
        <taxon>Bacillariales</taxon>
        <taxon>Bacillariaceae</taxon>
        <taxon>Nitzschia</taxon>
    </lineage>
</organism>
<name>A0A9K3PLC0_9STRA</name>
<feature type="chain" id="PRO_5039944177" evidence="2">
    <location>
        <begin position="19"/>
        <end position="183"/>
    </location>
</feature>
<evidence type="ECO:0000256" key="2">
    <source>
        <dbReference type="SAM" id="SignalP"/>
    </source>
</evidence>
<dbReference type="EMBL" id="JAGRRH010000018">
    <property type="protein sequence ID" value="KAG7350996.1"/>
    <property type="molecule type" value="Genomic_DNA"/>
</dbReference>
<feature type="compositionally biased region" description="Basic and acidic residues" evidence="1">
    <location>
        <begin position="86"/>
        <end position="130"/>
    </location>
</feature>
<keyword evidence="2" id="KW-0732">Signal</keyword>
<keyword evidence="4" id="KW-1185">Reference proteome</keyword>
<reference evidence="3" key="1">
    <citation type="journal article" date="2021" name="Sci. Rep.">
        <title>Diploid genomic architecture of Nitzschia inconspicua, an elite biomass production diatom.</title>
        <authorList>
            <person name="Oliver A."/>
            <person name="Podell S."/>
            <person name="Pinowska A."/>
            <person name="Traller J.C."/>
            <person name="Smith S.R."/>
            <person name="McClure R."/>
            <person name="Beliaev A."/>
            <person name="Bohutskyi P."/>
            <person name="Hill E.A."/>
            <person name="Rabines A."/>
            <person name="Zheng H."/>
            <person name="Allen L.Z."/>
            <person name="Kuo A."/>
            <person name="Grigoriev I.V."/>
            <person name="Allen A.E."/>
            <person name="Hazlebeck D."/>
            <person name="Allen E.E."/>
        </authorList>
    </citation>
    <scope>NUCLEOTIDE SEQUENCE</scope>
    <source>
        <strain evidence="3">Hildebrandi</strain>
    </source>
</reference>
<accession>A0A9K3PLC0</accession>
<comment type="caution">
    <text evidence="3">The sequence shown here is derived from an EMBL/GenBank/DDBJ whole genome shotgun (WGS) entry which is preliminary data.</text>
</comment>
<gene>
    <name evidence="3" type="ORF">IV203_010356</name>
</gene>
<evidence type="ECO:0000256" key="1">
    <source>
        <dbReference type="SAM" id="MobiDB-lite"/>
    </source>
</evidence>
<dbReference type="Proteomes" id="UP000693970">
    <property type="component" value="Unassembled WGS sequence"/>
</dbReference>
<evidence type="ECO:0000313" key="3">
    <source>
        <dbReference type="EMBL" id="KAG7350996.1"/>
    </source>
</evidence>
<reference evidence="3" key="2">
    <citation type="submission" date="2021-04" db="EMBL/GenBank/DDBJ databases">
        <authorList>
            <person name="Podell S."/>
        </authorList>
    </citation>
    <scope>NUCLEOTIDE SEQUENCE</scope>
    <source>
        <strain evidence="3">Hildebrandi</strain>
    </source>
</reference>
<sequence length="183" mass="20152">MVISLLLTVVLVAVSATGDEEQQRTERRISRLRNRPGFFEVEVSQPNNAERRPQGLLNGGGSSMTTTREFRFQDPERVLTSSKGSKSKEMSSKGSKSKEEKSPKGSKGEKSSKPSKGEKSSKPSKGEKSSKPSKPKPPAKTEKSTKTTRQVPDHVEMSMSMAFPIMSMSMDFPEMVLSMSMSM</sequence>